<keyword evidence="1" id="KW-1133">Transmembrane helix</keyword>
<evidence type="ECO:0000256" key="1">
    <source>
        <dbReference type="SAM" id="Phobius"/>
    </source>
</evidence>
<keyword evidence="1" id="KW-0812">Transmembrane</keyword>
<sequence length="233" mass="25435">MGAVTRKRESKRPATIHISHIRLLSGITLAMIVTVVLIMSLNPGTARQERAVLAGAMLSEGTELNIDSSGIASRIIEENFQIHMQEADQESGEIPYVEVWVLNDPFYPLMGELGSLRSAEGTLSGKEWQMLGFPDYTQDTGGSTGTSAASQASSAATVTTSASENVVVVESIYEVRGIRYAIIKVNDTSYDRLKTGSAFAEVFKVQEIRDNQTVLVLCGDETYELKVNQLRKI</sequence>
<protein>
    <submittedName>
        <fullName evidence="2">Uncharacterized protein</fullName>
    </submittedName>
</protein>
<reference evidence="2 3" key="1">
    <citation type="journal article" date="2016" name="Nat. Commun.">
        <title>Thousands of microbial genomes shed light on interconnected biogeochemical processes in an aquifer system.</title>
        <authorList>
            <person name="Anantharaman K."/>
            <person name="Brown C.T."/>
            <person name="Hug L.A."/>
            <person name="Sharon I."/>
            <person name="Castelle C.J."/>
            <person name="Probst A.J."/>
            <person name="Thomas B.C."/>
            <person name="Singh A."/>
            <person name="Wilkins M.J."/>
            <person name="Karaoz U."/>
            <person name="Brodie E.L."/>
            <person name="Williams K.H."/>
            <person name="Hubbard S.S."/>
            <person name="Banfield J.F."/>
        </authorList>
    </citation>
    <scope>NUCLEOTIDE SEQUENCE [LARGE SCALE GENOMIC DNA]</scope>
</reference>
<dbReference type="Proteomes" id="UP000177876">
    <property type="component" value="Unassembled WGS sequence"/>
</dbReference>
<accession>A0A1F2WFL3</accession>
<organism evidence="2 3">
    <name type="scientific">Candidatus Solincola sediminis</name>
    <dbReference type="NCBI Taxonomy" id="1797199"/>
    <lineage>
        <taxon>Bacteria</taxon>
        <taxon>Bacillati</taxon>
        <taxon>Actinomycetota</taxon>
        <taxon>Candidatus Geothermincolia</taxon>
        <taxon>Candidatus Geothermincolales</taxon>
        <taxon>Candidatus Geothermincolaceae</taxon>
        <taxon>Candidatus Solincola</taxon>
    </lineage>
</organism>
<name>A0A1F2WFL3_9ACTN</name>
<evidence type="ECO:0000313" key="3">
    <source>
        <dbReference type="Proteomes" id="UP000177876"/>
    </source>
</evidence>
<keyword evidence="1" id="KW-0472">Membrane</keyword>
<dbReference type="EMBL" id="MELK01000052">
    <property type="protein sequence ID" value="OFW55643.1"/>
    <property type="molecule type" value="Genomic_DNA"/>
</dbReference>
<feature type="transmembrane region" description="Helical" evidence="1">
    <location>
        <begin position="21"/>
        <end position="41"/>
    </location>
</feature>
<gene>
    <name evidence="2" type="ORF">A2Y75_05515</name>
</gene>
<dbReference type="STRING" id="1797197.A2Y75_05515"/>
<comment type="caution">
    <text evidence="2">The sequence shown here is derived from an EMBL/GenBank/DDBJ whole genome shotgun (WGS) entry which is preliminary data.</text>
</comment>
<evidence type="ECO:0000313" key="2">
    <source>
        <dbReference type="EMBL" id="OFW55643.1"/>
    </source>
</evidence>
<dbReference type="AlphaFoldDB" id="A0A1F2WFL3"/>
<proteinExistence type="predicted"/>